<comment type="caution">
    <text evidence="4">The sequence shown here is derived from an EMBL/GenBank/DDBJ whole genome shotgun (WGS) entry which is preliminary data.</text>
</comment>
<dbReference type="OrthoDB" id="10260625at2759"/>
<dbReference type="PRINTS" id="PR00305">
    <property type="entry name" value="1433ZETA"/>
</dbReference>
<name>A0A196SGK9_BLAHN</name>
<feature type="site" description="Interaction with phosphoserine on interacting protein" evidence="2">
    <location>
        <position position="137"/>
    </location>
</feature>
<sequence length="246" mass="28112">MDAIAKHAYMARISEQVERYQEMVEHIKYVASHPKEGQDHVVLTKDERSLLSIAYKNVVSGRRGSWRSVKSSEQKESAHPDSTVLPMIVALREKIEKELTDICMEIIGLLKNYLIFDGKENVEDQVFYLKMVGDYYRYLAEFQTGDALAQSKQKADEAYQEAMQRGQDANLSPTIPVLLGLALNYSVFYYEILNNPDKACELAKRAFDSAVADLDSLQENDYKDATLILQLLRDNLTLWTTDVDQN</sequence>
<evidence type="ECO:0000256" key="1">
    <source>
        <dbReference type="ARBA" id="ARBA00006141"/>
    </source>
</evidence>
<accession>A0A196SGK9</accession>
<dbReference type="STRING" id="478820.A0A196SGK9"/>
<dbReference type="Gene3D" id="1.20.190.20">
    <property type="entry name" value="14-3-3 domain"/>
    <property type="match status" value="1"/>
</dbReference>
<dbReference type="PIRSF" id="PIRSF000868">
    <property type="entry name" value="14-3-3"/>
    <property type="match status" value="1"/>
</dbReference>
<dbReference type="Proteomes" id="UP000078348">
    <property type="component" value="Unassembled WGS sequence"/>
</dbReference>
<comment type="similarity">
    <text evidence="1">Belongs to the 14-3-3 family.</text>
</comment>
<protein>
    <submittedName>
        <fullName evidence="4">DNA damage checkpoint protein rad24</fullName>
    </submittedName>
</protein>
<keyword evidence="5" id="KW-1185">Reference proteome</keyword>
<evidence type="ECO:0000259" key="3">
    <source>
        <dbReference type="SMART" id="SM00101"/>
    </source>
</evidence>
<proteinExistence type="inferred from homology"/>
<dbReference type="InterPro" id="IPR023410">
    <property type="entry name" value="14-3-3_domain"/>
</dbReference>
<evidence type="ECO:0000313" key="5">
    <source>
        <dbReference type="Proteomes" id="UP000078348"/>
    </source>
</evidence>
<dbReference type="SMART" id="SM00101">
    <property type="entry name" value="14_3_3"/>
    <property type="match status" value="1"/>
</dbReference>
<dbReference type="InterPro" id="IPR000308">
    <property type="entry name" value="14-3-3"/>
</dbReference>
<gene>
    <name evidence="4" type="ORF">AV274_2138</name>
</gene>
<evidence type="ECO:0000256" key="2">
    <source>
        <dbReference type="PIRSR" id="PIRSR000868-1"/>
    </source>
</evidence>
<reference evidence="4 5" key="1">
    <citation type="submission" date="2016-05" db="EMBL/GenBank/DDBJ databases">
        <title>Nuclear genome of Blastocystis sp. subtype 1 NandII.</title>
        <authorList>
            <person name="Gentekaki E."/>
            <person name="Curtis B."/>
            <person name="Stairs C."/>
            <person name="Eme L."/>
            <person name="Herman E."/>
            <person name="Klimes V."/>
            <person name="Arias M.C."/>
            <person name="Elias M."/>
            <person name="Hilliou F."/>
            <person name="Klute M."/>
            <person name="Malik S.-B."/>
            <person name="Pightling A."/>
            <person name="Rachubinski R."/>
            <person name="Salas D."/>
            <person name="Schlacht A."/>
            <person name="Suga H."/>
            <person name="Archibald J."/>
            <person name="Ball S.G."/>
            <person name="Clark G."/>
            <person name="Dacks J."/>
            <person name="Van Der Giezen M."/>
            <person name="Tsaousis A."/>
            <person name="Roger A."/>
        </authorList>
    </citation>
    <scope>NUCLEOTIDE SEQUENCE [LARGE SCALE GENOMIC DNA]</scope>
    <source>
        <strain evidence="5">ATCC 50177 / NandII</strain>
    </source>
</reference>
<feature type="domain" description="14-3-3" evidence="3">
    <location>
        <begin position="5"/>
        <end position="246"/>
    </location>
</feature>
<feature type="site" description="Interaction with phosphoserine on interacting protein" evidence="2">
    <location>
        <position position="63"/>
    </location>
</feature>
<dbReference type="CDD" id="cd08774">
    <property type="entry name" value="14-3-3"/>
    <property type="match status" value="1"/>
</dbReference>
<evidence type="ECO:0000313" key="4">
    <source>
        <dbReference type="EMBL" id="OAO16195.1"/>
    </source>
</evidence>
<dbReference type="EMBL" id="LXWW01000096">
    <property type="protein sequence ID" value="OAO16195.1"/>
    <property type="molecule type" value="Genomic_DNA"/>
</dbReference>
<dbReference type="AlphaFoldDB" id="A0A196SGK9"/>
<organism evidence="4 5">
    <name type="scientific">Blastocystis sp. subtype 1 (strain ATCC 50177 / NandII)</name>
    <dbReference type="NCBI Taxonomy" id="478820"/>
    <lineage>
        <taxon>Eukaryota</taxon>
        <taxon>Sar</taxon>
        <taxon>Stramenopiles</taxon>
        <taxon>Bigyra</taxon>
        <taxon>Opalozoa</taxon>
        <taxon>Opalinata</taxon>
        <taxon>Blastocystidae</taxon>
        <taxon>Blastocystis</taxon>
    </lineage>
</organism>
<dbReference type="SUPFAM" id="SSF48445">
    <property type="entry name" value="14-3-3 protein"/>
    <property type="match status" value="1"/>
</dbReference>
<dbReference type="PANTHER" id="PTHR18860">
    <property type="entry name" value="14-3-3 PROTEIN"/>
    <property type="match status" value="1"/>
</dbReference>
<dbReference type="Pfam" id="PF00244">
    <property type="entry name" value="14-3-3"/>
    <property type="match status" value="1"/>
</dbReference>
<dbReference type="InterPro" id="IPR036815">
    <property type="entry name" value="14-3-3_dom_sf"/>
</dbReference>